<evidence type="ECO:0000256" key="2">
    <source>
        <dbReference type="ARBA" id="ARBA00004127"/>
    </source>
</evidence>
<gene>
    <name evidence="13" type="primary">LOC113214407</name>
</gene>
<dbReference type="GO" id="GO:1905897">
    <property type="term" value="P:regulation of response to endoplasmic reticulum stress"/>
    <property type="evidence" value="ECO:0007669"/>
    <property type="project" value="TreeGrafter"/>
</dbReference>
<dbReference type="PANTHER" id="PTHR13325">
    <property type="entry name" value="PROTEASE M50 MEMBRANE-BOUND TRANSCRIPTION FACTOR SITE 2 PROTEASE"/>
    <property type="match status" value="1"/>
</dbReference>
<evidence type="ECO:0000256" key="10">
    <source>
        <dbReference type="SAM" id="Phobius"/>
    </source>
</evidence>
<dbReference type="InterPro" id="IPR008915">
    <property type="entry name" value="Peptidase_M50"/>
</dbReference>
<evidence type="ECO:0000256" key="9">
    <source>
        <dbReference type="ARBA" id="ARBA00045828"/>
    </source>
</evidence>
<dbReference type="CTD" id="36262"/>
<dbReference type="GO" id="GO:0004222">
    <property type="term" value="F:metalloendopeptidase activity"/>
    <property type="evidence" value="ECO:0007669"/>
    <property type="project" value="InterPro"/>
</dbReference>
<dbReference type="InterPro" id="IPR001193">
    <property type="entry name" value="MBTPS2"/>
</dbReference>
<feature type="transmembrane region" description="Helical" evidence="10">
    <location>
        <begin position="470"/>
        <end position="494"/>
    </location>
</feature>
<evidence type="ECO:0000259" key="11">
    <source>
        <dbReference type="Pfam" id="PF02163"/>
    </source>
</evidence>
<dbReference type="OrthoDB" id="69989at2759"/>
<protein>
    <recommendedName>
        <fullName evidence="4">Membrane-bound transcription factor site-2 protease</fullName>
        <ecNumber evidence="3">3.4.24.85</ecNumber>
    </recommendedName>
    <alternativeName>
        <fullName evidence="8">Endopeptidase S2P</fullName>
    </alternativeName>
</protein>
<comment type="subcellular location">
    <subcellularLocation>
        <location evidence="2">Endomembrane system</location>
        <topology evidence="2">Multi-pass membrane protein</topology>
    </subcellularLocation>
</comment>
<evidence type="ECO:0000313" key="12">
    <source>
        <dbReference type="Proteomes" id="UP000504606"/>
    </source>
</evidence>
<evidence type="ECO:0000313" key="13">
    <source>
        <dbReference type="RefSeq" id="XP_026289539.1"/>
    </source>
</evidence>
<keyword evidence="13" id="KW-0378">Hydrolase</keyword>
<keyword evidence="12" id="KW-1185">Reference proteome</keyword>
<feature type="transmembrane region" description="Helical" evidence="10">
    <location>
        <begin position="198"/>
        <end position="219"/>
    </location>
</feature>
<feature type="domain" description="Peptidase M50" evidence="11">
    <location>
        <begin position="135"/>
        <end position="472"/>
    </location>
</feature>
<evidence type="ECO:0000256" key="7">
    <source>
        <dbReference type="ARBA" id="ARBA00023136"/>
    </source>
</evidence>
<keyword evidence="13" id="KW-0645">Protease</keyword>
<evidence type="ECO:0000256" key="5">
    <source>
        <dbReference type="ARBA" id="ARBA00022692"/>
    </source>
</evidence>
<evidence type="ECO:0000256" key="1">
    <source>
        <dbReference type="ARBA" id="ARBA00001350"/>
    </source>
</evidence>
<feature type="transmembrane region" description="Helical" evidence="10">
    <location>
        <begin position="130"/>
        <end position="151"/>
    </location>
</feature>
<reference evidence="13" key="1">
    <citation type="submission" date="2025-08" db="UniProtKB">
        <authorList>
            <consortium name="RefSeq"/>
        </authorList>
    </citation>
    <scope>IDENTIFICATION</scope>
    <source>
        <tissue evidence="13">Whole organism</tissue>
    </source>
</reference>
<feature type="transmembrane region" description="Helical" evidence="10">
    <location>
        <begin position="157"/>
        <end position="177"/>
    </location>
</feature>
<dbReference type="PRINTS" id="PR01000">
    <property type="entry name" value="SREBPS2PTASE"/>
</dbReference>
<dbReference type="GO" id="GO:0016020">
    <property type="term" value="C:membrane"/>
    <property type="evidence" value="ECO:0007669"/>
    <property type="project" value="InterPro"/>
</dbReference>
<evidence type="ECO:0000256" key="4">
    <source>
        <dbReference type="ARBA" id="ARBA00014400"/>
    </source>
</evidence>
<name>A0A6J1T7G4_FRAOC</name>
<dbReference type="PANTHER" id="PTHR13325:SF3">
    <property type="entry name" value="MEMBRANE-BOUND TRANSCRIPTION FACTOR SITE-2 PROTEASE"/>
    <property type="match status" value="1"/>
</dbReference>
<dbReference type="GO" id="GO:0005737">
    <property type="term" value="C:cytoplasm"/>
    <property type="evidence" value="ECO:0007669"/>
    <property type="project" value="TreeGrafter"/>
</dbReference>
<feature type="transmembrane region" description="Helical" evidence="10">
    <location>
        <begin position="12"/>
        <end position="35"/>
    </location>
</feature>
<comment type="function">
    <text evidence="9">Zinc metalloprotease that mediates intramembrane proteolysis of proteins such as ATF6, ATF6B, SREBF1/SREBP1 and SREBF2/SREBP2. Catalyzes the second step in the proteolytic activation of the sterol regulatory element-binding proteins (SREBPs) SREBF1/SREBP1 and SREBF2/SREBP2: cleaves SREBPs within the first transmembrane segment, thereby releasing the N-terminal segment with a portion of the transmembrane segment attached. Mature N-terminal SREBP fragments shuttle to the nucleus and activate gene transcription. Also mediates the second step in the proteolytic activation of the cyclic AMP-dependent transcription factor ATF-6 (ATF6 and ATF6B). Involved in intramembrane proteolysis during bone formation. In astrocytes and osteoblasts, upon DNA damage and ER stress, mediates the second step of the regulated intramembrane proteolytic activation of the transcription factor CREB3L1, leading to the inhibition of cell-cycle progression.</text>
</comment>
<feature type="transmembrane region" description="Helical" evidence="10">
    <location>
        <begin position="426"/>
        <end position="445"/>
    </location>
</feature>
<comment type="catalytic activity">
    <reaction evidence="1">
        <text>Cleaves several transcription factors that are type-2 transmembrane proteins within membrane-spanning domains. Known substrates include sterol regulatory element-binding protein (SREBP) -1, SREBP-2 and forms of the transcriptional activator ATF6. SREBP-2 is cleaved at the site 477-DRSRILL-|-CVLTFLCLSFNPLTSLLQWGGA-505. The residues Asn-Pro, 11 residues distal to the site of cleavage in the membrane-spanning domain, are important for cleavage by S2P endopeptidase. Replacement of either of these residues does not prevent cleavage, but there is no cleavage if both of these residues are replaced.</text>
        <dbReference type="EC" id="3.4.24.85"/>
    </reaction>
</comment>
<organism evidence="12 13">
    <name type="scientific">Frankliniella occidentalis</name>
    <name type="common">Western flower thrips</name>
    <name type="synonym">Euthrips occidentalis</name>
    <dbReference type="NCBI Taxonomy" id="133901"/>
    <lineage>
        <taxon>Eukaryota</taxon>
        <taxon>Metazoa</taxon>
        <taxon>Ecdysozoa</taxon>
        <taxon>Arthropoda</taxon>
        <taxon>Hexapoda</taxon>
        <taxon>Insecta</taxon>
        <taxon>Pterygota</taxon>
        <taxon>Neoptera</taxon>
        <taxon>Paraneoptera</taxon>
        <taxon>Thysanoptera</taxon>
        <taxon>Terebrantia</taxon>
        <taxon>Thripoidea</taxon>
        <taxon>Thripidae</taxon>
        <taxon>Frankliniella</taxon>
    </lineage>
</organism>
<evidence type="ECO:0000256" key="6">
    <source>
        <dbReference type="ARBA" id="ARBA00022989"/>
    </source>
</evidence>
<dbReference type="RefSeq" id="XP_026289539.1">
    <property type="nucleotide sequence ID" value="XM_026433754.2"/>
</dbReference>
<accession>A0A6J1T7G4</accession>
<keyword evidence="6 10" id="KW-1133">Transmembrane helix</keyword>
<proteinExistence type="predicted"/>
<dbReference type="GO" id="GO:0031293">
    <property type="term" value="P:membrane protein intracellular domain proteolysis"/>
    <property type="evidence" value="ECO:0007669"/>
    <property type="project" value="TreeGrafter"/>
</dbReference>
<keyword evidence="5 10" id="KW-0812">Transmembrane</keyword>
<evidence type="ECO:0000256" key="3">
    <source>
        <dbReference type="ARBA" id="ARBA00012347"/>
    </source>
</evidence>
<dbReference type="GeneID" id="113214407"/>
<dbReference type="Pfam" id="PF02163">
    <property type="entry name" value="Peptidase_M50"/>
    <property type="match status" value="1"/>
</dbReference>
<evidence type="ECO:0000256" key="8">
    <source>
        <dbReference type="ARBA" id="ARBA00032658"/>
    </source>
</evidence>
<dbReference type="Proteomes" id="UP000504606">
    <property type="component" value="Unplaced"/>
</dbReference>
<feature type="transmembrane region" description="Helical" evidence="10">
    <location>
        <begin position="72"/>
        <end position="93"/>
    </location>
</feature>
<dbReference type="EC" id="3.4.24.85" evidence="3"/>
<sequence>MDTVTILCSIGFIHCVLFFFNTIFKSCCHLPYILFLKKTGIDVKFMMLQWVTPCLNRPLQKWGIWRPRFLQWWFSVGTITTVLLLPFAIVLLARTIMKELKQRLSTEAHDPSVLDTVVIIPGYNLPLSDFAYYGITILLCTFVHEVGHAVAAVREDVHIHGTGFSLFFILPAAYVYLDTSQLNALAPSRKLRVLCAGVWHNIVLALYALLVLLVLPIAYQPFYIYGEGVSVTDISPDSSVLGPTGLRQYDVITALNECPVTNSISWKKCLLEALRNPTPGYCISAEFVRENDESIAEHPVAGGAVECCSKDASALGRICFQLVDDSGGPVALPELSCLSARELIESGNELCATQSLNSCASPLHCLRPTIGNHTKLVTIHRSEGQVVLFLGNPAEIYQTVKVSDYTPRWERCDPLVPQVVETFTKYVYLISSGLAVANVLPVFFFDGQHISAVLCDLLLAKYVNDSSTRLAISLCLNVLGTLLLVTGVLMPFLLKYV</sequence>
<dbReference type="AlphaFoldDB" id="A0A6J1T7G4"/>
<dbReference type="GO" id="GO:0012505">
    <property type="term" value="C:endomembrane system"/>
    <property type="evidence" value="ECO:0007669"/>
    <property type="project" value="UniProtKB-SubCell"/>
</dbReference>
<dbReference type="KEGG" id="foc:113214407"/>
<keyword evidence="7 10" id="KW-0472">Membrane</keyword>